<reference evidence="2 3" key="1">
    <citation type="submission" date="2022-05" db="EMBL/GenBank/DDBJ databases">
        <title>Microbulbifer sp. nov., isolated from sponge.</title>
        <authorList>
            <person name="Gao L."/>
        </authorList>
    </citation>
    <scope>NUCLEOTIDE SEQUENCE [LARGE SCALE GENOMIC DNA]</scope>
    <source>
        <strain evidence="2 3">MI-G</strain>
    </source>
</reference>
<accession>A0ABY9EG87</accession>
<keyword evidence="3" id="KW-1185">Reference proteome</keyword>
<gene>
    <name evidence="2" type="ORF">M8T91_09055</name>
</gene>
<proteinExistence type="predicted"/>
<dbReference type="PANTHER" id="PTHR43781">
    <property type="entry name" value="SACCHAROPINE DEHYDROGENASE"/>
    <property type="match status" value="1"/>
</dbReference>
<dbReference type="PANTHER" id="PTHR43781:SF1">
    <property type="entry name" value="SACCHAROPINE DEHYDROGENASE"/>
    <property type="match status" value="1"/>
</dbReference>
<evidence type="ECO:0000313" key="2">
    <source>
        <dbReference type="EMBL" id="WKD51550.1"/>
    </source>
</evidence>
<dbReference type="SUPFAM" id="SSF51735">
    <property type="entry name" value="NAD(P)-binding Rossmann-fold domains"/>
    <property type="match status" value="1"/>
</dbReference>
<dbReference type="InterPro" id="IPR005097">
    <property type="entry name" value="Sacchrp_dh_NADP-bd"/>
</dbReference>
<dbReference type="InterPro" id="IPR036291">
    <property type="entry name" value="NAD(P)-bd_dom_sf"/>
</dbReference>
<dbReference type="Gene3D" id="3.40.50.720">
    <property type="entry name" value="NAD(P)-binding Rossmann-like Domain"/>
    <property type="match status" value="1"/>
</dbReference>
<dbReference type="Proteomes" id="UP001321520">
    <property type="component" value="Chromosome"/>
</dbReference>
<dbReference type="EMBL" id="CP098023">
    <property type="protein sequence ID" value="WKD51550.1"/>
    <property type="molecule type" value="Genomic_DNA"/>
</dbReference>
<name>A0ABY9EG87_9GAMM</name>
<evidence type="ECO:0000313" key="3">
    <source>
        <dbReference type="Proteomes" id="UP001321520"/>
    </source>
</evidence>
<dbReference type="Pfam" id="PF03435">
    <property type="entry name" value="Sacchrp_dh_NADP"/>
    <property type="match status" value="1"/>
</dbReference>
<feature type="domain" description="Saccharopine dehydrogenase NADP binding" evidence="1">
    <location>
        <begin position="3"/>
        <end position="99"/>
    </location>
</feature>
<dbReference type="RefSeq" id="WP_301418925.1">
    <property type="nucleotide sequence ID" value="NZ_CP098023.1"/>
</dbReference>
<evidence type="ECO:0000259" key="1">
    <source>
        <dbReference type="Pfam" id="PF03435"/>
    </source>
</evidence>
<organism evidence="2 3">
    <name type="scientific">Microbulbifer spongiae</name>
    <dbReference type="NCBI Taxonomy" id="2944933"/>
    <lineage>
        <taxon>Bacteria</taxon>
        <taxon>Pseudomonadati</taxon>
        <taxon>Pseudomonadota</taxon>
        <taxon>Gammaproteobacteria</taxon>
        <taxon>Cellvibrionales</taxon>
        <taxon>Microbulbiferaceae</taxon>
        <taxon>Microbulbifer</taxon>
    </lineage>
</organism>
<sequence length="366" mass="39283">MTIAILGGYGDVGAAVTGYLQSLEVGPLRIGGRNAHKQPLSSNSVVSYQAVDYLDTASLDQFVSGCKVLINCAGPSHLIGDRVAKAAAQVGAAYIDVAGDEALYEQLDLSYYQSRGLIAVLSAGLQPGLSSLLPRWLAEQEFSQVESLTSYFGLRDRFTDVAADDYLQGANEQHSKPLAAWRNGRRLNGVLKRRSDVELPFFPDTATVLPYLNSESERLARDLSLSEGDWYNAITGSHILSAFNSAHGLSRDEARAALCRASALDLAGRHPYVVMLLQLTGRYSGQERTRTAALRGTGNADLTAAVAAVTTLAVLRDEIPAGCHYCAQVLPPASAMERMSEIGAFSFLTTLETSIEDMECLEEGAI</sequence>
<protein>
    <submittedName>
        <fullName evidence="2">Saccharopine dehydrogenase NADP-binding domain-containing protein</fullName>
    </submittedName>
</protein>